<sequence>MVLAELVVVHSRAIAPTRRVALGEMHLPTEPEPGFGLLLLGCVAAAHVRSLDPDLRDDLVRLMHEVERGRRIVQPRLRHRFQNDRVGLLRSTHRLVGEGERIIPQIEDRDAPIPQVLGAVYAVGTLPLAVRPRAMEVVRRALRWPGEVDDRLIAHLSGRPAGPSLPVGADPRRWALGVFALDAAAAQDRRAVQQRFRELLRDAHPDHGAASEGAALRIAELAEARRILLT</sequence>
<proteinExistence type="predicted"/>
<organism evidence="1 2">
    <name type="scientific">Actinomarinicola tropica</name>
    <dbReference type="NCBI Taxonomy" id="2789776"/>
    <lineage>
        <taxon>Bacteria</taxon>
        <taxon>Bacillati</taxon>
        <taxon>Actinomycetota</taxon>
        <taxon>Acidimicrobiia</taxon>
        <taxon>Acidimicrobiales</taxon>
        <taxon>Iamiaceae</taxon>
        <taxon>Actinomarinicola</taxon>
    </lineage>
</organism>
<evidence type="ECO:0008006" key="3">
    <source>
        <dbReference type="Google" id="ProtNLM"/>
    </source>
</evidence>
<keyword evidence="2" id="KW-1185">Reference proteome</keyword>
<dbReference type="KEGG" id="atq:GH723_05535"/>
<gene>
    <name evidence="1" type="ORF">GH723_05535</name>
</gene>
<evidence type="ECO:0000313" key="2">
    <source>
        <dbReference type="Proteomes" id="UP000334019"/>
    </source>
</evidence>
<dbReference type="EMBL" id="CP045851">
    <property type="protein sequence ID" value="QGG94612.1"/>
    <property type="molecule type" value="Genomic_DNA"/>
</dbReference>
<dbReference type="InterPro" id="IPR036869">
    <property type="entry name" value="J_dom_sf"/>
</dbReference>
<protein>
    <recommendedName>
        <fullName evidence="3">J domain-containing protein</fullName>
    </recommendedName>
</protein>
<dbReference type="RefSeq" id="WP_153758718.1">
    <property type="nucleotide sequence ID" value="NZ_CP045851.1"/>
</dbReference>
<dbReference type="SUPFAM" id="SSF46565">
    <property type="entry name" value="Chaperone J-domain"/>
    <property type="match status" value="1"/>
</dbReference>
<name>A0A5Q2RIA3_9ACTN</name>
<dbReference type="Proteomes" id="UP000334019">
    <property type="component" value="Chromosome"/>
</dbReference>
<reference evidence="1 2" key="1">
    <citation type="submission" date="2019-11" db="EMBL/GenBank/DDBJ databases">
        <authorList>
            <person name="He Y."/>
        </authorList>
    </citation>
    <scope>NUCLEOTIDE SEQUENCE [LARGE SCALE GENOMIC DNA]</scope>
    <source>
        <strain evidence="1 2">SCSIO 58843</strain>
    </source>
</reference>
<evidence type="ECO:0000313" key="1">
    <source>
        <dbReference type="EMBL" id="QGG94612.1"/>
    </source>
</evidence>
<dbReference type="AlphaFoldDB" id="A0A5Q2RIA3"/>
<accession>A0A5Q2RIA3</accession>